<gene>
    <name evidence="3" type="primary">LOC120279139</name>
</gene>
<dbReference type="RefSeq" id="XP_039141940.1">
    <property type="nucleotide sequence ID" value="XM_039286006.1"/>
</dbReference>
<dbReference type="InterPro" id="IPR013103">
    <property type="entry name" value="RVT_2"/>
</dbReference>
<dbReference type="GeneID" id="120279139"/>
<protein>
    <submittedName>
        <fullName evidence="3">Uncharacterized mitochondrial protein AtMg00820-like</fullName>
    </submittedName>
</protein>
<sequence>MATLEPTTCFEALMSEAGKNAMEEELRMIEKNNTWVLVDKPIGKKVFGVKWVFKLKMNADGSLNKHKARLVVKGYSQEIEVDVFDTFAPVARLDTIRLLLAIAAQKGCGNEEFPEEFMGFHHICAFDI</sequence>
<name>A0AB40CQ04_DIOCR</name>
<reference evidence="3" key="1">
    <citation type="submission" date="2025-08" db="UniProtKB">
        <authorList>
            <consortium name="RefSeq"/>
        </authorList>
    </citation>
    <scope>IDENTIFICATION</scope>
</reference>
<dbReference type="Pfam" id="PF07727">
    <property type="entry name" value="RVT_2"/>
    <property type="match status" value="1"/>
</dbReference>
<keyword evidence="2" id="KW-1185">Reference proteome</keyword>
<accession>A0AB40CQ04</accession>
<dbReference type="Proteomes" id="UP001515500">
    <property type="component" value="Chromosome 16"/>
</dbReference>
<evidence type="ECO:0000259" key="1">
    <source>
        <dbReference type="Pfam" id="PF07727"/>
    </source>
</evidence>
<evidence type="ECO:0000313" key="3">
    <source>
        <dbReference type="RefSeq" id="XP_039141940.1"/>
    </source>
</evidence>
<organism evidence="2 3">
    <name type="scientific">Dioscorea cayennensis subsp. rotundata</name>
    <name type="common">White Guinea yam</name>
    <name type="synonym">Dioscorea rotundata</name>
    <dbReference type="NCBI Taxonomy" id="55577"/>
    <lineage>
        <taxon>Eukaryota</taxon>
        <taxon>Viridiplantae</taxon>
        <taxon>Streptophyta</taxon>
        <taxon>Embryophyta</taxon>
        <taxon>Tracheophyta</taxon>
        <taxon>Spermatophyta</taxon>
        <taxon>Magnoliopsida</taxon>
        <taxon>Liliopsida</taxon>
        <taxon>Dioscoreales</taxon>
        <taxon>Dioscoreaceae</taxon>
        <taxon>Dioscorea</taxon>
    </lineage>
</organism>
<dbReference type="AlphaFoldDB" id="A0AB40CQ04"/>
<feature type="domain" description="Reverse transcriptase Ty1/copia-type" evidence="1">
    <location>
        <begin position="32"/>
        <end position="107"/>
    </location>
</feature>
<evidence type="ECO:0000313" key="2">
    <source>
        <dbReference type="Proteomes" id="UP001515500"/>
    </source>
</evidence>
<proteinExistence type="predicted"/>